<dbReference type="AlphaFoldDB" id="X5MPF2"/>
<keyword evidence="1" id="KW-1133">Transmembrane helix</keyword>
<dbReference type="KEGG" id="pect:BN1012_Phect3219"/>
<evidence type="ECO:0000256" key="1">
    <source>
        <dbReference type="SAM" id="Phobius"/>
    </source>
</evidence>
<organism evidence="2 3">
    <name type="scientific">Candidatus Phaeomarinibacter ectocarpi</name>
    <dbReference type="NCBI Taxonomy" id="1458461"/>
    <lineage>
        <taxon>Bacteria</taxon>
        <taxon>Pseudomonadati</taxon>
        <taxon>Pseudomonadota</taxon>
        <taxon>Alphaproteobacteria</taxon>
        <taxon>Hyphomicrobiales</taxon>
        <taxon>Parvibaculaceae</taxon>
        <taxon>Candidatus Phaeomarinibacter</taxon>
    </lineage>
</organism>
<protein>
    <submittedName>
        <fullName evidence="2">ZINC-FINGER PROTEIN</fullName>
    </submittedName>
</protein>
<accession>X5MPF2</accession>
<keyword evidence="1" id="KW-0472">Membrane</keyword>
<dbReference type="STRING" id="1458461.BN1012_Phect3219"/>
<dbReference type="InterPro" id="IPR009325">
    <property type="entry name" value="DUF983"/>
</dbReference>
<feature type="transmembrane region" description="Helical" evidence="1">
    <location>
        <begin position="70"/>
        <end position="90"/>
    </location>
</feature>
<evidence type="ECO:0000313" key="3">
    <source>
        <dbReference type="Proteomes" id="UP000032160"/>
    </source>
</evidence>
<dbReference type="HOGENOM" id="CLU_133751_1_0_5"/>
<keyword evidence="1" id="KW-0812">Transmembrane</keyword>
<sequence length="126" mass="14074">MTKGLRHKCPKCGKGALFSAYLKVVDSCESCGQELHHHRADDAPPYFTIFVSGHIIIPLMILVERIWEPALWIHMAIWLPVTLIMCMALLPPIKGALVGLQWAFRMHGFEYDEEPADASGVRTGSS</sequence>
<dbReference type="Pfam" id="PF06170">
    <property type="entry name" value="DUF983"/>
    <property type="match status" value="1"/>
</dbReference>
<dbReference type="Proteomes" id="UP000032160">
    <property type="component" value="Chromosome I"/>
</dbReference>
<gene>
    <name evidence="2" type="ORF">BN1012_Phect3219</name>
</gene>
<keyword evidence="2" id="KW-0863">Zinc-finger</keyword>
<keyword evidence="2" id="KW-0479">Metal-binding</keyword>
<dbReference type="EMBL" id="HG966617">
    <property type="protein sequence ID" value="CDO61431.1"/>
    <property type="molecule type" value="Genomic_DNA"/>
</dbReference>
<reference evidence="2 3" key="1">
    <citation type="journal article" date="2014" name="Front. Genet.">
        <title>Genome and metabolic network of "Candidatus Phaeomarinobacter ectocarpi" Ec32, a new candidate genus of Alphaproteobacteria frequently associated with brown algae.</title>
        <authorList>
            <person name="Dittami S.M."/>
            <person name="Barbeyron T."/>
            <person name="Boyen C."/>
            <person name="Cambefort J."/>
            <person name="Collet G."/>
            <person name="Delage L."/>
            <person name="Gobet A."/>
            <person name="Groisillier A."/>
            <person name="Leblanc C."/>
            <person name="Michel G."/>
            <person name="Scornet D."/>
            <person name="Siegel A."/>
            <person name="Tapia J.E."/>
            <person name="Tonon T."/>
        </authorList>
    </citation>
    <scope>NUCLEOTIDE SEQUENCE [LARGE SCALE GENOMIC DNA]</scope>
    <source>
        <strain evidence="2 3">Ec32</strain>
    </source>
</reference>
<keyword evidence="3" id="KW-1185">Reference proteome</keyword>
<dbReference type="GO" id="GO:0008270">
    <property type="term" value="F:zinc ion binding"/>
    <property type="evidence" value="ECO:0007669"/>
    <property type="project" value="UniProtKB-KW"/>
</dbReference>
<keyword evidence="2" id="KW-0862">Zinc</keyword>
<feature type="transmembrane region" description="Helical" evidence="1">
    <location>
        <begin position="45"/>
        <end position="63"/>
    </location>
</feature>
<name>X5MPF2_9HYPH</name>
<dbReference type="PATRIC" id="fig|1458461.3.peg.3225"/>
<evidence type="ECO:0000313" key="2">
    <source>
        <dbReference type="EMBL" id="CDO61431.1"/>
    </source>
</evidence>
<proteinExistence type="predicted"/>